<gene>
    <name evidence="1" type="ORF">EV182_007814</name>
</gene>
<name>A0ACC1HCT5_9FUNG</name>
<proteinExistence type="predicted"/>
<sequence length="147" mass="15638">MAQYGMNGYSAVSFSDEYMSSMLASSLAFSNTATPSSSSSSLSFPNHQNNLGTATTPSAMASSESDPQQHAPQIDAAAVLSPPPHPAPTSTLVRSNANRALALDHRMPELYQCKSSVEEEEAGSEKLANDNNNNDNDSLYDLDCDED</sequence>
<accession>A0ACC1HCT5</accession>
<keyword evidence="2" id="KW-1185">Reference proteome</keyword>
<protein>
    <submittedName>
        <fullName evidence="1">Uncharacterized protein</fullName>
    </submittedName>
</protein>
<evidence type="ECO:0000313" key="1">
    <source>
        <dbReference type="EMBL" id="KAJ1671123.1"/>
    </source>
</evidence>
<comment type="caution">
    <text evidence="1">The sequence shown here is derived from an EMBL/GenBank/DDBJ whole genome shotgun (WGS) entry which is preliminary data.</text>
</comment>
<dbReference type="Proteomes" id="UP001145114">
    <property type="component" value="Unassembled WGS sequence"/>
</dbReference>
<feature type="non-terminal residue" evidence="1">
    <location>
        <position position="147"/>
    </location>
</feature>
<reference evidence="1" key="1">
    <citation type="submission" date="2022-06" db="EMBL/GenBank/DDBJ databases">
        <title>Phylogenomic reconstructions and comparative analyses of Kickxellomycotina fungi.</title>
        <authorList>
            <person name="Reynolds N.K."/>
            <person name="Stajich J.E."/>
            <person name="Barry K."/>
            <person name="Grigoriev I.V."/>
            <person name="Crous P."/>
            <person name="Smith M.E."/>
        </authorList>
    </citation>
    <scope>NUCLEOTIDE SEQUENCE</scope>
    <source>
        <strain evidence="1">RSA 2271</strain>
    </source>
</reference>
<dbReference type="EMBL" id="JAMZIH010008908">
    <property type="protein sequence ID" value="KAJ1671123.1"/>
    <property type="molecule type" value="Genomic_DNA"/>
</dbReference>
<evidence type="ECO:0000313" key="2">
    <source>
        <dbReference type="Proteomes" id="UP001145114"/>
    </source>
</evidence>
<organism evidence="1 2">
    <name type="scientific">Spiromyces aspiralis</name>
    <dbReference type="NCBI Taxonomy" id="68401"/>
    <lineage>
        <taxon>Eukaryota</taxon>
        <taxon>Fungi</taxon>
        <taxon>Fungi incertae sedis</taxon>
        <taxon>Zoopagomycota</taxon>
        <taxon>Kickxellomycotina</taxon>
        <taxon>Kickxellomycetes</taxon>
        <taxon>Kickxellales</taxon>
        <taxon>Kickxellaceae</taxon>
        <taxon>Spiromyces</taxon>
    </lineage>
</organism>